<dbReference type="Proteomes" id="UP001163152">
    <property type="component" value="Chromosome"/>
</dbReference>
<dbReference type="AlphaFoldDB" id="A0A9E9C6K2"/>
<sequence length="361" mass="41181">MLHQIAAALDRQDYRTAVQLLKQLRQQSPESPWVVLFTARLQEETGKPEAAEALYRQLLRQAPSSKVMAQARQGLHRLAAIGQAQRQQVRAEVVADPSNAGVGCLVLEPVSPERKRAAAQQFGQIMNLDAYTARLLLPSRGWRLYRTGRFAELQNYGRALRQAGLSVFWVALAELQAIRVFRVQSFQTIDRQGTILCQDESNQMGLLTFAWSEVAARVEGRLPIFEDVVDVGAYHTLIRKEQTQDFVQLLDLHLPQRHCIVRLCDRSYQFQQGLEFEPLTQAPSSLITTRLRWNRLLRTLDDRLPSVSVWSDFPIFADSALEHLDLIKGFSSHIDVFRKAPTNWDSAFHLYSALAFAYRHC</sequence>
<dbReference type="EMBL" id="CP113797">
    <property type="protein sequence ID" value="WAL59344.1"/>
    <property type="molecule type" value="Genomic_DNA"/>
</dbReference>
<reference evidence="1" key="1">
    <citation type="submission" date="2022-12" db="EMBL/GenBank/DDBJ databases">
        <title>Polyphasic identification of a Novel Hot-Spring Cyanobacterium Ocullathermofonsia sinensis gen nov. sp. nov. and Genomic Insights on its Adaptations to the Thermal Habitat.</title>
        <authorList>
            <person name="Daroch M."/>
            <person name="Tang J."/>
            <person name="Jiang Y."/>
        </authorList>
    </citation>
    <scope>NUCLEOTIDE SEQUENCE</scope>
    <source>
        <strain evidence="1">PKUAC-SCTA174</strain>
    </source>
</reference>
<keyword evidence="2" id="KW-1185">Reference proteome</keyword>
<evidence type="ECO:0000313" key="2">
    <source>
        <dbReference type="Proteomes" id="UP001163152"/>
    </source>
</evidence>
<organism evidence="1 2">
    <name type="scientific">Thermocoleostomius sinensis A174</name>
    <dbReference type="NCBI Taxonomy" id="2016057"/>
    <lineage>
        <taxon>Bacteria</taxon>
        <taxon>Bacillati</taxon>
        <taxon>Cyanobacteriota</taxon>
        <taxon>Cyanophyceae</taxon>
        <taxon>Oculatellales</taxon>
        <taxon>Oculatellaceae</taxon>
        <taxon>Thermocoleostomius</taxon>
    </lineage>
</organism>
<dbReference type="Pfam" id="PF14559">
    <property type="entry name" value="TPR_19"/>
    <property type="match status" value="1"/>
</dbReference>
<dbReference type="Gene3D" id="1.25.40.10">
    <property type="entry name" value="Tetratricopeptide repeat domain"/>
    <property type="match status" value="1"/>
</dbReference>
<proteinExistence type="predicted"/>
<dbReference type="SUPFAM" id="SSF48452">
    <property type="entry name" value="TPR-like"/>
    <property type="match status" value="1"/>
</dbReference>
<dbReference type="InterPro" id="IPR011990">
    <property type="entry name" value="TPR-like_helical_dom_sf"/>
</dbReference>
<dbReference type="RefSeq" id="WP_268609140.1">
    <property type="nucleotide sequence ID" value="NZ_CP113797.1"/>
</dbReference>
<protein>
    <submittedName>
        <fullName evidence="1">Tetratricopeptide repeat protein</fullName>
    </submittedName>
</protein>
<gene>
    <name evidence="1" type="ORF">OXH18_19540</name>
</gene>
<accession>A0A9E9C6K2</accession>
<dbReference type="KEGG" id="tsin:OXH18_19540"/>
<name>A0A9E9C6K2_9CYAN</name>
<evidence type="ECO:0000313" key="1">
    <source>
        <dbReference type="EMBL" id="WAL59344.1"/>
    </source>
</evidence>